<dbReference type="AlphaFoldDB" id="A0A1N7RUF5"/>
<dbReference type="EMBL" id="CYGX02000017">
    <property type="protein sequence ID" value="SIT38724.1"/>
    <property type="molecule type" value="Genomic_DNA"/>
</dbReference>
<dbReference type="PROSITE" id="PS51257">
    <property type="entry name" value="PROKAR_LIPOPROTEIN"/>
    <property type="match status" value="1"/>
</dbReference>
<evidence type="ECO:0000313" key="3">
    <source>
        <dbReference type="Proteomes" id="UP000187012"/>
    </source>
</evidence>
<feature type="region of interest" description="Disordered" evidence="1">
    <location>
        <begin position="1"/>
        <end position="24"/>
    </location>
</feature>
<protein>
    <submittedName>
        <fullName evidence="2">Uncharacterized protein</fullName>
    </submittedName>
</protein>
<dbReference type="Proteomes" id="UP000187012">
    <property type="component" value="Unassembled WGS sequence"/>
</dbReference>
<name>A0A1N7RUF5_9BURK</name>
<accession>A0A1N7RUF5</accession>
<dbReference type="STRING" id="1247936.BN2475_170025"/>
<gene>
    <name evidence="2" type="ORF">BN2475_170025</name>
</gene>
<proteinExistence type="predicted"/>
<feature type="compositionally biased region" description="Low complexity" evidence="1">
    <location>
        <begin position="1"/>
        <end position="14"/>
    </location>
</feature>
<evidence type="ECO:0000256" key="1">
    <source>
        <dbReference type="SAM" id="MobiDB-lite"/>
    </source>
</evidence>
<organism evidence="2 3">
    <name type="scientific">Paraburkholderia ribeironis</name>
    <dbReference type="NCBI Taxonomy" id="1247936"/>
    <lineage>
        <taxon>Bacteria</taxon>
        <taxon>Pseudomonadati</taxon>
        <taxon>Pseudomonadota</taxon>
        <taxon>Betaproteobacteria</taxon>
        <taxon>Burkholderiales</taxon>
        <taxon>Burkholderiaceae</taxon>
        <taxon>Paraburkholderia</taxon>
    </lineage>
</organism>
<reference evidence="2 3" key="1">
    <citation type="submission" date="2016-12" db="EMBL/GenBank/DDBJ databases">
        <authorList>
            <person name="Song W.-J."/>
            <person name="Kurnit D.M."/>
        </authorList>
    </citation>
    <scope>NUCLEOTIDE SEQUENCE [LARGE SCALE GENOMIC DNA]</scope>
    <source>
        <strain evidence="2 3">STM7296</strain>
    </source>
</reference>
<keyword evidence="3" id="KW-1185">Reference proteome</keyword>
<sequence length="98" mass="10756">MRRQSTTAATTGGSCSLGRGPRPTPWAAPLERLLTAVWCIDTRGWCERDHLQHLDIGDLMERPAAGATRELQQLETGWCVVSGVRVRASRWPGGDRSA</sequence>
<evidence type="ECO:0000313" key="2">
    <source>
        <dbReference type="EMBL" id="SIT38724.1"/>
    </source>
</evidence>